<dbReference type="Proteomes" id="UP000826300">
    <property type="component" value="Chromosome"/>
</dbReference>
<dbReference type="RefSeq" id="WP_220663102.1">
    <property type="nucleotide sequence ID" value="NZ_CP069370.1"/>
</dbReference>
<sequence>MNEGETQRRLDWPGLMRAGLRVLRLEPERFWRLTPVELRMMLGIEAGSAPLTRARLAELAAAFPDLTREETNGYGETGRGTFGAGFVAGPVGRDGRGL</sequence>
<keyword evidence="2" id="KW-1185">Reference proteome</keyword>
<evidence type="ECO:0000313" key="1">
    <source>
        <dbReference type="EMBL" id="QYZ70885.1"/>
    </source>
</evidence>
<dbReference type="EMBL" id="CP069370">
    <property type="protein sequence ID" value="QYZ70885.1"/>
    <property type="molecule type" value="Genomic_DNA"/>
</dbReference>
<gene>
    <name evidence="1" type="ORF">JO391_05055</name>
</gene>
<dbReference type="InterPro" id="IPR019056">
    <property type="entry name" value="Phage_TAC_6"/>
</dbReference>
<dbReference type="KEGG" id="nsm:JO391_05055"/>
<proteinExistence type="predicted"/>
<reference evidence="1" key="1">
    <citation type="submission" date="2021-02" db="EMBL/GenBank/DDBJ databases">
        <title>Rhodobacter shimadae sp. nov., an aerobic anoxygenic phototrophic bacterium isolated from a hot spring.</title>
        <authorList>
            <person name="Muramatsu S."/>
            <person name="Haruta S."/>
            <person name="Hirose S."/>
            <person name="Hanada S."/>
        </authorList>
    </citation>
    <scope>NUCLEOTIDE SEQUENCE</scope>
    <source>
        <strain evidence="1">N10</strain>
    </source>
</reference>
<organism evidence="1 2">
    <name type="scientific">Neotabrizicola shimadae</name>
    <dbReference type="NCBI Taxonomy" id="2807096"/>
    <lineage>
        <taxon>Bacteria</taxon>
        <taxon>Pseudomonadati</taxon>
        <taxon>Pseudomonadota</taxon>
        <taxon>Alphaproteobacteria</taxon>
        <taxon>Rhodobacterales</taxon>
        <taxon>Paracoccaceae</taxon>
        <taxon>Neotabrizicola</taxon>
    </lineage>
</organism>
<name>A0A8G1ECQ4_9RHOB</name>
<dbReference type="NCBIfam" id="TIGR02216">
    <property type="entry name" value="phage_TIGR02216"/>
    <property type="match status" value="1"/>
</dbReference>
<evidence type="ECO:0000313" key="2">
    <source>
        <dbReference type="Proteomes" id="UP000826300"/>
    </source>
</evidence>
<dbReference type="AlphaFoldDB" id="A0A8G1ECQ4"/>
<dbReference type="Pfam" id="PF09550">
    <property type="entry name" value="Phage_TAC_6"/>
    <property type="match status" value="1"/>
</dbReference>
<protein>
    <submittedName>
        <fullName evidence="1">Phage tail assembly chaperone</fullName>
    </submittedName>
</protein>
<dbReference type="InterPro" id="IPR011739">
    <property type="entry name" value="GTA_rcc01693"/>
</dbReference>
<accession>A0A8G1ECQ4</accession>